<dbReference type="Gene3D" id="1.20.141.10">
    <property type="entry name" value="Chitosanase, subunit A, domain 1"/>
    <property type="match status" value="1"/>
</dbReference>
<dbReference type="RefSeq" id="WP_199474145.1">
    <property type="nucleotide sequence ID" value="NZ_QASA01000001.1"/>
</dbReference>
<accession>A0A369QH25</accession>
<gene>
    <name evidence="1" type="ORF">AHMF7616_01474</name>
</gene>
<comment type="caution">
    <text evidence="1">The sequence shown here is derived from an EMBL/GenBank/DDBJ whole genome shotgun (WGS) entry which is preliminary data.</text>
</comment>
<evidence type="ECO:0000313" key="1">
    <source>
        <dbReference type="EMBL" id="RDC62875.1"/>
    </source>
</evidence>
<keyword evidence="1" id="KW-0326">Glycosidase</keyword>
<dbReference type="Proteomes" id="UP000253919">
    <property type="component" value="Unassembled WGS sequence"/>
</dbReference>
<protein>
    <submittedName>
        <fullName evidence="1">Chitosanase</fullName>
        <ecNumber evidence="1">3.2.1.132</ecNumber>
    </submittedName>
</protein>
<dbReference type="SUPFAM" id="SSF53955">
    <property type="entry name" value="Lysozyme-like"/>
    <property type="match status" value="1"/>
</dbReference>
<proteinExistence type="predicted"/>
<evidence type="ECO:0000313" key="2">
    <source>
        <dbReference type="Proteomes" id="UP000253919"/>
    </source>
</evidence>
<dbReference type="EC" id="3.2.1.132" evidence="1"/>
<name>A0A369QH25_9BACT</name>
<keyword evidence="2" id="KW-1185">Reference proteome</keyword>
<dbReference type="GO" id="GO:0016977">
    <property type="term" value="F:chitosanase activity"/>
    <property type="evidence" value="ECO:0007669"/>
    <property type="project" value="UniProtKB-EC"/>
</dbReference>
<sequence>MAISNTQKSKVLKIINVFETGDPNGKYDSISIYKDATNKQGEKMYQITYGRSQTTEFGNLKRLLELYMSRDGRFSALFQGYISKIGKEPALHTNAQFKQLLRQAAREDIIMRASQDEFFDMYYYQPAFVWYRGFGFTEALSLLVIYDSFIHSGTVPDFLRKRFAERLPLNGGQEKA</sequence>
<dbReference type="InterPro" id="IPR023346">
    <property type="entry name" value="Lysozyme-like_dom_sf"/>
</dbReference>
<dbReference type="AlphaFoldDB" id="A0A369QH25"/>
<organism evidence="1 2">
    <name type="scientific">Adhaeribacter pallidiroseus</name>
    <dbReference type="NCBI Taxonomy" id="2072847"/>
    <lineage>
        <taxon>Bacteria</taxon>
        <taxon>Pseudomonadati</taxon>
        <taxon>Bacteroidota</taxon>
        <taxon>Cytophagia</taxon>
        <taxon>Cytophagales</taxon>
        <taxon>Hymenobacteraceae</taxon>
        <taxon>Adhaeribacter</taxon>
    </lineage>
</organism>
<keyword evidence="1" id="KW-0378">Hydrolase</keyword>
<reference evidence="1 2" key="1">
    <citation type="submission" date="2018-04" db="EMBL/GenBank/DDBJ databases">
        <title>Adhaeribacter sp. HMF7616 genome sequencing and assembly.</title>
        <authorList>
            <person name="Kang H."/>
            <person name="Kang J."/>
            <person name="Cha I."/>
            <person name="Kim H."/>
            <person name="Joh K."/>
        </authorList>
    </citation>
    <scope>NUCLEOTIDE SEQUENCE [LARGE SCALE GENOMIC DNA]</scope>
    <source>
        <strain evidence="1 2">HMF7616</strain>
    </source>
</reference>
<dbReference type="EMBL" id="QASA01000001">
    <property type="protein sequence ID" value="RDC62875.1"/>
    <property type="molecule type" value="Genomic_DNA"/>
</dbReference>